<evidence type="ECO:0000256" key="1">
    <source>
        <dbReference type="SAM" id="Phobius"/>
    </source>
</evidence>
<keyword evidence="1" id="KW-0812">Transmembrane</keyword>
<dbReference type="AlphaFoldDB" id="A0A9X3L8V7"/>
<comment type="caution">
    <text evidence="2">The sequence shown here is derived from an EMBL/GenBank/DDBJ whole genome shotgun (WGS) entry which is preliminary data.</text>
</comment>
<organism evidence="2 3">
    <name type="scientific">Psychrobacillus psychrodurans</name>
    <dbReference type="NCBI Taxonomy" id="126157"/>
    <lineage>
        <taxon>Bacteria</taxon>
        <taxon>Bacillati</taxon>
        <taxon>Bacillota</taxon>
        <taxon>Bacilli</taxon>
        <taxon>Bacillales</taxon>
        <taxon>Bacillaceae</taxon>
        <taxon>Psychrobacillus</taxon>
    </lineage>
</organism>
<proteinExistence type="predicted"/>
<protein>
    <submittedName>
        <fullName evidence="2">Uncharacterized protein</fullName>
    </submittedName>
</protein>
<accession>A0A9X3L8V7</accession>
<keyword evidence="1" id="KW-0472">Membrane</keyword>
<feature type="transmembrane region" description="Helical" evidence="1">
    <location>
        <begin position="79"/>
        <end position="98"/>
    </location>
</feature>
<gene>
    <name evidence="2" type="ORF">M9R61_09480</name>
</gene>
<evidence type="ECO:0000313" key="2">
    <source>
        <dbReference type="EMBL" id="MCZ8533542.1"/>
    </source>
</evidence>
<reference evidence="2" key="1">
    <citation type="submission" date="2022-05" db="EMBL/GenBank/DDBJ databases">
        <authorList>
            <person name="Colautti A."/>
            <person name="Iacumin L."/>
        </authorList>
    </citation>
    <scope>NUCLEOTIDE SEQUENCE</scope>
    <source>
        <strain evidence="2">DSM 30747</strain>
    </source>
</reference>
<keyword evidence="3" id="KW-1185">Reference proteome</keyword>
<dbReference type="EMBL" id="JAMKBI010000006">
    <property type="protein sequence ID" value="MCZ8533542.1"/>
    <property type="molecule type" value="Genomic_DNA"/>
</dbReference>
<feature type="transmembrane region" description="Helical" evidence="1">
    <location>
        <begin position="48"/>
        <end position="73"/>
    </location>
</feature>
<dbReference type="RefSeq" id="WP_269921905.1">
    <property type="nucleotide sequence ID" value="NZ_JAMKBI010000006.1"/>
</dbReference>
<name>A0A9X3L8V7_9BACI</name>
<sequence>MKNKIIQGLVNFFKDFFKINKEALKTYREQKTLALANGDKSTITNEKLALFIVIFANCILRLVLPLALVILIVVGLTKIFIPLLAIGFLIYICINHLNDEKESSISAMQQLKIQRYEIIADFAFDSFRSLISWLPIKTPQAVRDTFYNPHYIYEAVHELLVFKLLKISPDKVDDEKIEYARKMLASLLEYKLFDEHNKNPHGQYTYKGIPSLFVTRIEDKGDHFLIQIAFIDNDQIYYYLTKQNQTIIQRDLSTSPSDEDF</sequence>
<keyword evidence="1" id="KW-1133">Transmembrane helix</keyword>
<evidence type="ECO:0000313" key="3">
    <source>
        <dbReference type="Proteomes" id="UP001152172"/>
    </source>
</evidence>
<dbReference type="Proteomes" id="UP001152172">
    <property type="component" value="Unassembled WGS sequence"/>
</dbReference>